<keyword evidence="1" id="KW-0472">Membrane</keyword>
<feature type="transmembrane region" description="Helical" evidence="1">
    <location>
        <begin position="322"/>
        <end position="341"/>
    </location>
</feature>
<feature type="transmembrane region" description="Helical" evidence="1">
    <location>
        <begin position="133"/>
        <end position="152"/>
    </location>
</feature>
<evidence type="ECO:0000256" key="1">
    <source>
        <dbReference type="SAM" id="Phobius"/>
    </source>
</evidence>
<gene>
    <name evidence="3" type="ORF">ENO59_04635</name>
</gene>
<dbReference type="PANTHER" id="PTHR30354">
    <property type="entry name" value="GNT FAMILY GLUCONATE TRANSPORTER"/>
    <property type="match status" value="1"/>
</dbReference>
<dbReference type="EMBL" id="DSGB01000004">
    <property type="protein sequence ID" value="HER95786.1"/>
    <property type="molecule type" value="Genomic_DNA"/>
</dbReference>
<dbReference type="AlphaFoldDB" id="A0A7V2B005"/>
<dbReference type="PROSITE" id="PS50156">
    <property type="entry name" value="SSD"/>
    <property type="match status" value="1"/>
</dbReference>
<dbReference type="InterPro" id="IPR003474">
    <property type="entry name" value="Glcn_transporter"/>
</dbReference>
<dbReference type="InterPro" id="IPR000731">
    <property type="entry name" value="SSD"/>
</dbReference>
<organism evidence="3">
    <name type="scientific">Rhodothermus marinus</name>
    <name type="common">Rhodothermus obamensis</name>
    <dbReference type="NCBI Taxonomy" id="29549"/>
    <lineage>
        <taxon>Bacteria</taxon>
        <taxon>Pseudomonadati</taxon>
        <taxon>Rhodothermota</taxon>
        <taxon>Rhodothermia</taxon>
        <taxon>Rhodothermales</taxon>
        <taxon>Rhodothermaceae</taxon>
        <taxon>Rhodothermus</taxon>
    </lineage>
</organism>
<name>A0A7V2B005_RHOMR</name>
<dbReference type="GO" id="GO:0005886">
    <property type="term" value="C:plasma membrane"/>
    <property type="evidence" value="ECO:0007669"/>
    <property type="project" value="TreeGrafter"/>
</dbReference>
<feature type="domain" description="SSD" evidence="2">
    <location>
        <begin position="260"/>
        <end position="437"/>
    </location>
</feature>
<dbReference type="PANTHER" id="PTHR30354:SF11">
    <property type="entry name" value="PERMEASE"/>
    <property type="match status" value="1"/>
</dbReference>
<proteinExistence type="predicted"/>
<protein>
    <submittedName>
        <fullName evidence="3">GntP family permease</fullName>
    </submittedName>
</protein>
<dbReference type="GO" id="GO:0015128">
    <property type="term" value="F:gluconate transmembrane transporter activity"/>
    <property type="evidence" value="ECO:0007669"/>
    <property type="project" value="InterPro"/>
</dbReference>
<feature type="transmembrane region" description="Helical" evidence="1">
    <location>
        <begin position="28"/>
        <end position="48"/>
    </location>
</feature>
<feature type="transmembrane region" description="Helical" evidence="1">
    <location>
        <begin position="249"/>
        <end position="274"/>
    </location>
</feature>
<evidence type="ECO:0000259" key="2">
    <source>
        <dbReference type="PROSITE" id="PS50156"/>
    </source>
</evidence>
<reference evidence="3" key="1">
    <citation type="journal article" date="2020" name="mSystems">
        <title>Genome- and Community-Level Interaction Insights into Carbon Utilization and Element Cycling Functions of Hydrothermarchaeota in Hydrothermal Sediment.</title>
        <authorList>
            <person name="Zhou Z."/>
            <person name="Liu Y."/>
            <person name="Xu W."/>
            <person name="Pan J."/>
            <person name="Luo Z.H."/>
            <person name="Li M."/>
        </authorList>
    </citation>
    <scope>NUCLEOTIDE SEQUENCE [LARGE SCALE GENOMIC DNA]</scope>
    <source>
        <strain evidence="3">SpSt-143</strain>
    </source>
</reference>
<feature type="transmembrane region" description="Helical" evidence="1">
    <location>
        <begin position="99"/>
        <end position="121"/>
    </location>
</feature>
<feature type="transmembrane region" description="Helical" evidence="1">
    <location>
        <begin position="413"/>
        <end position="436"/>
    </location>
</feature>
<feature type="transmembrane region" description="Helical" evidence="1">
    <location>
        <begin position="172"/>
        <end position="192"/>
    </location>
</feature>
<accession>A0A7V2B005</accession>
<sequence>MLWLALGLLFAALVVSIARFRVHPFLALLLGSLAVGFAGGLKASELVTHLITGFGRTMESIGLVIALGAVLGVALERSGSARALAHYLLRKLGPTRTPLALSLGGWAIAIPVFCDAGFVLMAPLLRALRSQTYSIPLLAVALASGLYATHVFVPPTPGPLAAAATLEADVGLVLLLGLLTSLPAAAVGLLWAHCYATRFSAEMPEGPSAPEPDTPLSPLKALTPIALPVVLIALRSIVLAFGAPSNKSWVHATLVFAGHPVIALLIGVLLALMFKAPAGEMRQQRWIADGLTQAGSILLITGAGGALGYVLQATGLGDKLGAALAAHPLGLWMPFLIAALFKSAQGSSTVALITTSALMAPLLPAMGLTSELARVLVVLAMGAGAMVVSHLNDSYFWVVAQFSGMNMTTALRTFSLATLFQGLAGILTVTLLYYVLL</sequence>
<feature type="transmembrane region" description="Helical" evidence="1">
    <location>
        <begin position="225"/>
        <end position="243"/>
    </location>
</feature>
<feature type="transmembrane region" description="Helical" evidence="1">
    <location>
        <begin position="372"/>
        <end position="392"/>
    </location>
</feature>
<feature type="transmembrane region" description="Helical" evidence="1">
    <location>
        <begin position="348"/>
        <end position="366"/>
    </location>
</feature>
<feature type="transmembrane region" description="Helical" evidence="1">
    <location>
        <begin position="286"/>
        <end position="310"/>
    </location>
</feature>
<keyword evidence="1" id="KW-0812">Transmembrane</keyword>
<comment type="caution">
    <text evidence="3">The sequence shown here is derived from an EMBL/GenBank/DDBJ whole genome shotgun (WGS) entry which is preliminary data.</text>
</comment>
<dbReference type="Pfam" id="PF02447">
    <property type="entry name" value="GntP_permease"/>
    <property type="match status" value="1"/>
</dbReference>
<evidence type="ECO:0000313" key="3">
    <source>
        <dbReference type="EMBL" id="HER95786.1"/>
    </source>
</evidence>
<keyword evidence="1" id="KW-1133">Transmembrane helix</keyword>
<feature type="transmembrane region" description="Helical" evidence="1">
    <location>
        <begin position="60"/>
        <end position="79"/>
    </location>
</feature>